<comment type="catalytic activity">
    <reaction evidence="7">
        <text>tRNA(Ile) + L-isoleucine + ATP = L-isoleucyl-tRNA(Ile) + AMP + diphosphate</text>
        <dbReference type="Rhea" id="RHEA:11060"/>
        <dbReference type="Rhea" id="RHEA-COMP:9666"/>
        <dbReference type="Rhea" id="RHEA-COMP:9695"/>
        <dbReference type="ChEBI" id="CHEBI:30616"/>
        <dbReference type="ChEBI" id="CHEBI:33019"/>
        <dbReference type="ChEBI" id="CHEBI:58045"/>
        <dbReference type="ChEBI" id="CHEBI:78442"/>
        <dbReference type="ChEBI" id="CHEBI:78528"/>
        <dbReference type="ChEBI" id="CHEBI:456215"/>
        <dbReference type="EC" id="6.1.1.5"/>
    </reaction>
</comment>
<dbReference type="EMBL" id="AP026933">
    <property type="protein sequence ID" value="BDT03256.1"/>
    <property type="molecule type" value="Genomic_DNA"/>
</dbReference>
<keyword evidence="6" id="KW-0030">Aminoacyl-tRNA synthetase</keyword>
<dbReference type="InterPro" id="IPR013155">
    <property type="entry name" value="M/V/L/I-tRNA-synth_anticd-bd"/>
</dbReference>
<feature type="domain" description="Methionyl/Valyl/Leucyl/Isoleucyl-tRNA synthetase anticodon-binding" evidence="9">
    <location>
        <begin position="208"/>
        <end position="365"/>
    </location>
</feature>
<dbReference type="CDD" id="cd07960">
    <property type="entry name" value="Anticodon_Ia_Ile_BEm"/>
    <property type="match status" value="1"/>
</dbReference>
<dbReference type="SUPFAM" id="SSF52374">
    <property type="entry name" value="Nucleotidylyl transferase"/>
    <property type="match status" value="1"/>
</dbReference>
<dbReference type="InterPro" id="IPR009080">
    <property type="entry name" value="tRNAsynth_Ia_anticodon-bd"/>
</dbReference>
<dbReference type="InterPro" id="IPR002300">
    <property type="entry name" value="aa-tRNA-synth_Ia"/>
</dbReference>
<organism evidence="10 11">
    <name type="scientific">Spiroplasma ixodetis</name>
    <dbReference type="NCBI Taxonomy" id="2141"/>
    <lineage>
        <taxon>Bacteria</taxon>
        <taxon>Bacillati</taxon>
        <taxon>Mycoplasmatota</taxon>
        <taxon>Mollicutes</taxon>
        <taxon>Entomoplasmatales</taxon>
        <taxon>Spiroplasmataceae</taxon>
        <taxon>Spiroplasma</taxon>
    </lineage>
</organism>
<dbReference type="Gene3D" id="3.40.50.620">
    <property type="entry name" value="HUPs"/>
    <property type="match status" value="1"/>
</dbReference>
<dbReference type="SUPFAM" id="SSF47323">
    <property type="entry name" value="Anticodon-binding domain of a subclass of class I aminoacyl-tRNA synthetases"/>
    <property type="match status" value="1"/>
</dbReference>
<keyword evidence="3" id="KW-0547">Nucleotide-binding</keyword>
<gene>
    <name evidence="10" type="ORF">SHM_09020</name>
</gene>
<evidence type="ECO:0000256" key="1">
    <source>
        <dbReference type="ARBA" id="ARBA00006887"/>
    </source>
</evidence>
<evidence type="ECO:0000256" key="7">
    <source>
        <dbReference type="ARBA" id="ARBA00048359"/>
    </source>
</evidence>
<protein>
    <recommendedName>
        <fullName evidence="12">Isoleucine--tRNA ligase</fullName>
    </recommendedName>
</protein>
<dbReference type="InterPro" id="IPR033708">
    <property type="entry name" value="Anticodon_Ile_BEm"/>
</dbReference>
<evidence type="ECO:0000313" key="10">
    <source>
        <dbReference type="EMBL" id="BDT03256.1"/>
    </source>
</evidence>
<dbReference type="Proteomes" id="UP001163387">
    <property type="component" value="Chromosome"/>
</dbReference>
<comment type="similarity">
    <text evidence="1">Belongs to the class-I aminoacyl-tRNA synthetase family. IleS type 1 subfamily.</text>
</comment>
<keyword evidence="2" id="KW-0436">Ligase</keyword>
<accession>A0ABN6SWA3</accession>
<dbReference type="Pfam" id="PF00133">
    <property type="entry name" value="tRNA-synt_1"/>
    <property type="match status" value="1"/>
</dbReference>
<keyword evidence="5" id="KW-0648">Protein biosynthesis</keyword>
<sequence>MDINLINHVADLFAKHGSNIWFEKEAKDLLPPKYQHKDSPNGIFYKEQDIMDVWYDSGVSHLAVIKNNNLPWPADLYLEGNDQFRGWFNSSLTTGTITNNSSPYKNLLAHGFVTDAKGNKMSKSIGNVISVKSVCDTNGADILRLWVASVDFTDDTRIGTEILKQVSENYRKIRNIFRFLLGNLFDLDIKTIENKTEEEIINSLSEVDQYILNKLNGLVIKINENYQTYQFNTIYHLILNFVTNDLSAFYCDFTKDILYVNSKKDIRRKQVQITMFLIVKTLIGLLAPILPHTTEEAFQSLTKKDLNTSSDSIHLKKFPQPWNLNKPTKLMEKWEYFINFKNEVNKVIEQAKKDKIVKTALETIVTIIFKDNHNILSTIDEKELAQLLIVSEVNINYNNSNVNDWTINVKTKDGTKCPRCWLIVNETKEDLCNRCFEVLSLIM</sequence>
<keyword evidence="11" id="KW-1185">Reference proteome</keyword>
<evidence type="ECO:0000256" key="6">
    <source>
        <dbReference type="ARBA" id="ARBA00023146"/>
    </source>
</evidence>
<evidence type="ECO:0000256" key="2">
    <source>
        <dbReference type="ARBA" id="ARBA00022598"/>
    </source>
</evidence>
<evidence type="ECO:0000256" key="4">
    <source>
        <dbReference type="ARBA" id="ARBA00022840"/>
    </source>
</evidence>
<evidence type="ECO:0000259" key="9">
    <source>
        <dbReference type="Pfam" id="PF08264"/>
    </source>
</evidence>
<evidence type="ECO:0000259" key="8">
    <source>
        <dbReference type="Pfam" id="PF00133"/>
    </source>
</evidence>
<feature type="domain" description="Aminoacyl-tRNA synthetase class Ia" evidence="8">
    <location>
        <begin position="4"/>
        <end position="158"/>
    </location>
</feature>
<proteinExistence type="inferred from homology"/>
<dbReference type="Gene3D" id="1.10.730.20">
    <property type="match status" value="1"/>
</dbReference>
<dbReference type="PANTHER" id="PTHR42765">
    <property type="entry name" value="SOLEUCYL-TRNA SYNTHETASE"/>
    <property type="match status" value="1"/>
</dbReference>
<evidence type="ECO:0000313" key="11">
    <source>
        <dbReference type="Proteomes" id="UP001163387"/>
    </source>
</evidence>
<reference evidence="10 11" key="1">
    <citation type="journal article" date="2022" name="Front. Microbiol.">
        <title>Male-killing mechanisms vary between Spiroplasma species.</title>
        <authorList>
            <person name="Arai H."/>
            <person name="Inoue M."/>
            <person name="Kageyama D."/>
        </authorList>
    </citation>
    <scope>NUCLEOTIDE SEQUENCE [LARGE SCALE GENOMIC DNA]</scope>
    <source>
        <strain evidence="11">sHm</strain>
    </source>
</reference>
<evidence type="ECO:0000256" key="5">
    <source>
        <dbReference type="ARBA" id="ARBA00022917"/>
    </source>
</evidence>
<dbReference type="Pfam" id="PF08264">
    <property type="entry name" value="Anticodon_1"/>
    <property type="match status" value="1"/>
</dbReference>
<evidence type="ECO:0000256" key="3">
    <source>
        <dbReference type="ARBA" id="ARBA00022741"/>
    </source>
</evidence>
<evidence type="ECO:0008006" key="12">
    <source>
        <dbReference type="Google" id="ProtNLM"/>
    </source>
</evidence>
<dbReference type="InterPro" id="IPR050081">
    <property type="entry name" value="Ile-tRNA_ligase"/>
</dbReference>
<dbReference type="PANTHER" id="PTHR42765:SF1">
    <property type="entry name" value="ISOLEUCINE--TRNA LIGASE, MITOCHONDRIAL"/>
    <property type="match status" value="1"/>
</dbReference>
<dbReference type="InterPro" id="IPR014729">
    <property type="entry name" value="Rossmann-like_a/b/a_fold"/>
</dbReference>
<keyword evidence="4" id="KW-0067">ATP-binding</keyword>
<name>A0ABN6SWA3_9MOLU</name>